<evidence type="ECO:0000313" key="2">
    <source>
        <dbReference type="EMBL" id="GFT98036.1"/>
    </source>
</evidence>
<gene>
    <name evidence="2" type="ORF">NPIL_21581</name>
</gene>
<keyword evidence="3" id="KW-1185">Reference proteome</keyword>
<evidence type="ECO:0000313" key="3">
    <source>
        <dbReference type="Proteomes" id="UP000887013"/>
    </source>
</evidence>
<dbReference type="EMBL" id="BMAW01026593">
    <property type="protein sequence ID" value="GFT98036.1"/>
    <property type="molecule type" value="Genomic_DNA"/>
</dbReference>
<feature type="compositionally biased region" description="Polar residues" evidence="1">
    <location>
        <begin position="9"/>
        <end position="18"/>
    </location>
</feature>
<sequence length="79" mass="8729">MDFRLETLPGNTISTSCLARTPDRHREAEDRSPSLESSNSIDTQSSSIIRPRHWSHSRGYATGHAGKGMETSRGLTLES</sequence>
<organism evidence="2 3">
    <name type="scientific">Nephila pilipes</name>
    <name type="common">Giant wood spider</name>
    <name type="synonym">Nephila maculata</name>
    <dbReference type="NCBI Taxonomy" id="299642"/>
    <lineage>
        <taxon>Eukaryota</taxon>
        <taxon>Metazoa</taxon>
        <taxon>Ecdysozoa</taxon>
        <taxon>Arthropoda</taxon>
        <taxon>Chelicerata</taxon>
        <taxon>Arachnida</taxon>
        <taxon>Araneae</taxon>
        <taxon>Araneomorphae</taxon>
        <taxon>Entelegynae</taxon>
        <taxon>Araneoidea</taxon>
        <taxon>Nephilidae</taxon>
        <taxon>Nephila</taxon>
    </lineage>
</organism>
<dbReference type="PROSITE" id="PS51257">
    <property type="entry name" value="PROKAR_LIPOPROTEIN"/>
    <property type="match status" value="1"/>
</dbReference>
<dbReference type="Proteomes" id="UP000887013">
    <property type="component" value="Unassembled WGS sequence"/>
</dbReference>
<protein>
    <submittedName>
        <fullName evidence="2">Uncharacterized protein</fullName>
    </submittedName>
</protein>
<evidence type="ECO:0000256" key="1">
    <source>
        <dbReference type="SAM" id="MobiDB-lite"/>
    </source>
</evidence>
<reference evidence="2" key="1">
    <citation type="submission" date="2020-08" db="EMBL/GenBank/DDBJ databases">
        <title>Multicomponent nature underlies the extraordinary mechanical properties of spider dragline silk.</title>
        <authorList>
            <person name="Kono N."/>
            <person name="Nakamura H."/>
            <person name="Mori M."/>
            <person name="Yoshida Y."/>
            <person name="Ohtoshi R."/>
            <person name="Malay A.D."/>
            <person name="Moran D.A.P."/>
            <person name="Tomita M."/>
            <person name="Numata K."/>
            <person name="Arakawa K."/>
        </authorList>
    </citation>
    <scope>NUCLEOTIDE SEQUENCE</scope>
</reference>
<dbReference type="AlphaFoldDB" id="A0A8X6UAJ0"/>
<accession>A0A8X6UAJ0</accession>
<comment type="caution">
    <text evidence="2">The sequence shown here is derived from an EMBL/GenBank/DDBJ whole genome shotgun (WGS) entry which is preliminary data.</text>
</comment>
<name>A0A8X6UAJ0_NEPPI</name>
<feature type="region of interest" description="Disordered" evidence="1">
    <location>
        <begin position="1"/>
        <end position="79"/>
    </location>
</feature>
<feature type="compositionally biased region" description="Low complexity" evidence="1">
    <location>
        <begin position="37"/>
        <end position="49"/>
    </location>
</feature>
<proteinExistence type="predicted"/>
<feature type="compositionally biased region" description="Basic and acidic residues" evidence="1">
    <location>
        <begin position="21"/>
        <end position="33"/>
    </location>
</feature>